<evidence type="ECO:0000259" key="1">
    <source>
        <dbReference type="Pfam" id="PF04230"/>
    </source>
</evidence>
<evidence type="ECO:0000313" key="3">
    <source>
        <dbReference type="Proteomes" id="UP000471052"/>
    </source>
</evidence>
<dbReference type="RefSeq" id="WP_154455468.1">
    <property type="nucleotide sequence ID" value="NZ_VUNP01000046.1"/>
</dbReference>
<accession>A0A6N7WR22</accession>
<feature type="domain" description="Polysaccharide pyruvyl transferase" evidence="1">
    <location>
        <begin position="13"/>
        <end position="302"/>
    </location>
</feature>
<keyword evidence="2" id="KW-0808">Transferase</keyword>
<dbReference type="AlphaFoldDB" id="A0A6N7WR22"/>
<sequence>MKIGIITWFGGPNYGTNLQAIALQRYLRNCGYHVEIINFSPPELAQKIKKTFWQRVANQPQKYADKYSNKKYKEEITQKLYKIESEVNKNCVFTENVKDESDYIRICNEFDILIFGSDQIWNPNWYHKYYYADYPEIKAKKVSYAPSLGVLCINKDQEINIRGSLQSFSSVSVRENQGADIIENITGSRPQVVMDPTFLLDAQQWEDVLEIPQSPNEGYVLSMFLTDNSHHWRAAEKFAKCHHLKHIILPYTGFSYMQRGEIKPDIGLRELLSLIKGAQFILTDSFHITVFSIIFGREFYTFMRFKDDGFTSQNTRVINLLELSGLQERMLPYSSCTISEKHNINYDEVTNKLSNEISKSKQYLNEAIER</sequence>
<comment type="caution">
    <text evidence="2">The sequence shown here is derived from an EMBL/GenBank/DDBJ whole genome shotgun (WGS) entry which is preliminary data.</text>
</comment>
<dbReference type="InterPro" id="IPR007345">
    <property type="entry name" value="Polysacch_pyruvyl_Trfase"/>
</dbReference>
<dbReference type="GO" id="GO:0016740">
    <property type="term" value="F:transferase activity"/>
    <property type="evidence" value="ECO:0007669"/>
    <property type="project" value="UniProtKB-KW"/>
</dbReference>
<dbReference type="OrthoDB" id="9799278at2"/>
<gene>
    <name evidence="2" type="ORF">FYJ82_08325</name>
</gene>
<dbReference type="EMBL" id="VUNP01000046">
    <property type="protein sequence ID" value="MST54370.1"/>
    <property type="molecule type" value="Genomic_DNA"/>
</dbReference>
<protein>
    <submittedName>
        <fullName evidence="2">Polysaccharide pyruvyl transferase family protein</fullName>
    </submittedName>
</protein>
<name>A0A6N7WR22_STRAY</name>
<evidence type="ECO:0000313" key="2">
    <source>
        <dbReference type="EMBL" id="MST54370.1"/>
    </source>
</evidence>
<dbReference type="Pfam" id="PF04230">
    <property type="entry name" value="PS_pyruv_trans"/>
    <property type="match status" value="1"/>
</dbReference>
<organism evidence="2 3">
    <name type="scientific">Streptococcus alactolyticus</name>
    <dbReference type="NCBI Taxonomy" id="29389"/>
    <lineage>
        <taxon>Bacteria</taxon>
        <taxon>Bacillati</taxon>
        <taxon>Bacillota</taxon>
        <taxon>Bacilli</taxon>
        <taxon>Lactobacillales</taxon>
        <taxon>Streptococcaceae</taxon>
        <taxon>Streptococcus</taxon>
    </lineage>
</organism>
<dbReference type="Proteomes" id="UP000471052">
    <property type="component" value="Unassembled WGS sequence"/>
</dbReference>
<reference evidence="2 3" key="1">
    <citation type="submission" date="2019-08" db="EMBL/GenBank/DDBJ databases">
        <title>In-depth cultivation of the pig gut microbiome towards novel bacterial diversity and tailored functional studies.</title>
        <authorList>
            <person name="Wylensek D."/>
            <person name="Hitch T.C.A."/>
            <person name="Clavel T."/>
        </authorList>
    </citation>
    <scope>NUCLEOTIDE SEQUENCE [LARGE SCALE GENOMIC DNA]</scope>
    <source>
        <strain evidence="2 3">BL-178-WT-3A</strain>
    </source>
</reference>
<proteinExistence type="predicted"/>